<dbReference type="InParanoid" id="H2Y487"/>
<sequence>MCGIWALFGCDCSDLVKCKEALKVAHRGPDSFQINNLEGLKNSMVAFHRLHVVGGIGGMQPMILKKYPHLTLLCNGEIYNYKTLQNEFDYLFQTDCDCEVILHLYNEFGGEKASQLLDGVFAFIVIDTKQNCVMLSRDSYGVRPLYYVTTKSGVLGACSEVKGLCELPVEGDIRHFPPGHYMFCDIMKNGKVIPSTPTKFHRIDEPPAHLQYQRLELEHGTILLFLLPGLEEETVKRNIRYLFSRAVDKRLMGSRRVGCLLSGGLDSSVVAALTAQKLKEHGVAEPLQTFTIGMNSDSTDAIAARKVARHIGSEHHEIAFTLEEGIKAVESVILSLETYDVLVIQSSVPMYILCQYISRNTDNILIMTGEGADEVAQGYFHFLEQPTPEDGHKESMRQLQQIYMYDVLRIDRCTAAHGLEIRAPFLDHAFTSYYLNLPADMRAPKNGIEKYFLRAAFAGSNLIPNTTLWRKKEGFSIGVSEEGTSWFEQLQQHLEGLITNDEFARASQSYTHNPRTKEELFYRQIFEKKFGSKLDRICTYQRRPKWAQA</sequence>
<dbReference type="SUPFAM" id="SSF56235">
    <property type="entry name" value="N-terminal nucleophile aminohydrolases (Ntn hydrolases)"/>
    <property type="match status" value="1"/>
</dbReference>
<dbReference type="InterPro" id="IPR050795">
    <property type="entry name" value="Asn_Synthetase"/>
</dbReference>
<keyword evidence="4" id="KW-0436">Ligase</keyword>
<dbReference type="STRING" id="51511.ENSCSAVP00000000135"/>
<dbReference type="CDD" id="cd01991">
    <property type="entry name" value="Asn_synthase_B_C"/>
    <property type="match status" value="1"/>
</dbReference>
<dbReference type="InterPro" id="IPR006426">
    <property type="entry name" value="Asn_synth_AEB"/>
</dbReference>
<evidence type="ECO:0000256" key="7">
    <source>
        <dbReference type="ARBA" id="ARBA00022840"/>
    </source>
</evidence>
<comment type="catalytic activity">
    <reaction evidence="10 11">
        <text>L-aspartate + L-glutamine + ATP + H2O = L-asparagine + L-glutamate + AMP + diphosphate + H(+)</text>
        <dbReference type="Rhea" id="RHEA:12228"/>
        <dbReference type="ChEBI" id="CHEBI:15377"/>
        <dbReference type="ChEBI" id="CHEBI:15378"/>
        <dbReference type="ChEBI" id="CHEBI:29985"/>
        <dbReference type="ChEBI" id="CHEBI:29991"/>
        <dbReference type="ChEBI" id="CHEBI:30616"/>
        <dbReference type="ChEBI" id="CHEBI:33019"/>
        <dbReference type="ChEBI" id="CHEBI:58048"/>
        <dbReference type="ChEBI" id="CHEBI:58359"/>
        <dbReference type="ChEBI" id="CHEBI:456215"/>
        <dbReference type="EC" id="6.3.5.4"/>
    </reaction>
</comment>
<evidence type="ECO:0000313" key="17">
    <source>
        <dbReference type="Proteomes" id="UP000007875"/>
    </source>
</evidence>
<dbReference type="GO" id="GO:0070981">
    <property type="term" value="P:L-asparagine biosynthetic process"/>
    <property type="evidence" value="ECO:0007669"/>
    <property type="project" value="UniProtKB-UniPathway"/>
</dbReference>
<dbReference type="InterPro" id="IPR029055">
    <property type="entry name" value="Ntn_hydrolases_N"/>
</dbReference>
<keyword evidence="8 12" id="KW-0061">Asparagine biosynthesis</keyword>
<dbReference type="PANTHER" id="PTHR11772:SF23">
    <property type="entry name" value="ASPARAGINE SYNTHETASE [GLUTAMINE-HYDROLYZING]"/>
    <property type="match status" value="1"/>
</dbReference>
<dbReference type="InterPro" id="IPR001962">
    <property type="entry name" value="Asn_synthase"/>
</dbReference>
<feature type="site" description="Important for beta-aspartyl-AMP intermediate formation" evidence="14">
    <location>
        <position position="370"/>
    </location>
</feature>
<evidence type="ECO:0000256" key="10">
    <source>
        <dbReference type="ARBA" id="ARBA00048741"/>
    </source>
</evidence>
<dbReference type="Ensembl" id="ENSCSAVT00000000136.1">
    <property type="protein sequence ID" value="ENSCSAVP00000000135.1"/>
    <property type="gene ID" value="ENSCSAVG00000000070.1"/>
</dbReference>
<evidence type="ECO:0000256" key="13">
    <source>
        <dbReference type="PIRSR" id="PIRSR001589-2"/>
    </source>
</evidence>
<keyword evidence="9 12" id="KW-0315">Glutamine amidotransferase</keyword>
<proteinExistence type="predicted"/>
<name>H2Y487_CIOSA</name>
<evidence type="ECO:0000259" key="15">
    <source>
        <dbReference type="PROSITE" id="PS51278"/>
    </source>
</evidence>
<organism evidence="16 17">
    <name type="scientific">Ciona savignyi</name>
    <name type="common">Pacific transparent sea squirt</name>
    <dbReference type="NCBI Taxonomy" id="51511"/>
    <lineage>
        <taxon>Eukaryota</taxon>
        <taxon>Metazoa</taxon>
        <taxon>Chordata</taxon>
        <taxon>Tunicata</taxon>
        <taxon>Ascidiacea</taxon>
        <taxon>Phlebobranchia</taxon>
        <taxon>Cionidae</taxon>
        <taxon>Ciona</taxon>
    </lineage>
</organism>
<evidence type="ECO:0000256" key="11">
    <source>
        <dbReference type="PIRNR" id="PIRNR001589"/>
    </source>
</evidence>
<dbReference type="GeneTree" id="ENSGT00390000001994"/>
<keyword evidence="7 11" id="KW-0067">ATP-binding</keyword>
<keyword evidence="6 11" id="KW-0547">Nucleotide-binding</keyword>
<dbReference type="eggNOG" id="KOG0571">
    <property type="taxonomic scope" value="Eukaryota"/>
</dbReference>
<dbReference type="UniPathway" id="UPA00134">
    <property type="reaction ID" value="UER00195"/>
</dbReference>
<dbReference type="InterPro" id="IPR017932">
    <property type="entry name" value="GATase_2_dom"/>
</dbReference>
<dbReference type="Proteomes" id="UP000007875">
    <property type="component" value="Unassembled WGS sequence"/>
</dbReference>
<dbReference type="Pfam" id="PF00733">
    <property type="entry name" value="Asn_synthase"/>
    <property type="match status" value="2"/>
</dbReference>
<evidence type="ECO:0000256" key="1">
    <source>
        <dbReference type="ARBA" id="ARBA00005187"/>
    </source>
</evidence>
<feature type="active site" description="For GATase activity" evidence="12">
    <location>
        <position position="2"/>
    </location>
</feature>
<reference evidence="16" key="3">
    <citation type="submission" date="2025-09" db="UniProtKB">
        <authorList>
            <consortium name="Ensembl"/>
        </authorList>
    </citation>
    <scope>IDENTIFICATION</scope>
</reference>
<feature type="domain" description="Glutamine amidotransferase type-2" evidence="15">
    <location>
        <begin position="2"/>
        <end position="187"/>
    </location>
</feature>
<dbReference type="GO" id="GO:0005524">
    <property type="term" value="F:ATP binding"/>
    <property type="evidence" value="ECO:0007669"/>
    <property type="project" value="UniProtKB-KW"/>
</dbReference>
<dbReference type="NCBIfam" id="TIGR01536">
    <property type="entry name" value="asn_synth_AEB"/>
    <property type="match status" value="1"/>
</dbReference>
<evidence type="ECO:0000256" key="14">
    <source>
        <dbReference type="PIRSR" id="PIRSR001589-3"/>
    </source>
</evidence>
<evidence type="ECO:0000256" key="4">
    <source>
        <dbReference type="ARBA" id="ARBA00022598"/>
    </source>
</evidence>
<evidence type="ECO:0000313" key="16">
    <source>
        <dbReference type="Ensembl" id="ENSCSAVP00000000135.1"/>
    </source>
</evidence>
<dbReference type="PROSITE" id="PS51278">
    <property type="entry name" value="GATASE_TYPE_2"/>
    <property type="match status" value="1"/>
</dbReference>
<dbReference type="InterPro" id="IPR033738">
    <property type="entry name" value="AsnB_N"/>
</dbReference>
<feature type="binding site" evidence="13">
    <location>
        <position position="97"/>
    </location>
    <ligand>
        <name>L-glutamine</name>
        <dbReference type="ChEBI" id="CHEBI:58359"/>
    </ligand>
</feature>
<dbReference type="InterPro" id="IPR014729">
    <property type="entry name" value="Rossmann-like_a/b/a_fold"/>
</dbReference>
<dbReference type="Gene3D" id="3.40.50.620">
    <property type="entry name" value="HUPs"/>
    <property type="match status" value="1"/>
</dbReference>
<evidence type="ECO:0000256" key="2">
    <source>
        <dbReference type="ARBA" id="ARBA00012737"/>
    </source>
</evidence>
<reference evidence="16" key="2">
    <citation type="submission" date="2025-08" db="UniProtKB">
        <authorList>
            <consortium name="Ensembl"/>
        </authorList>
    </citation>
    <scope>IDENTIFICATION</scope>
</reference>
<dbReference type="Gene3D" id="3.60.20.10">
    <property type="entry name" value="Glutamine Phosphoribosylpyrophosphate, subunit 1, domain 1"/>
    <property type="match status" value="1"/>
</dbReference>
<dbReference type="CDD" id="cd00712">
    <property type="entry name" value="AsnB"/>
    <property type="match status" value="1"/>
</dbReference>
<reference evidence="17" key="1">
    <citation type="submission" date="2003-08" db="EMBL/GenBank/DDBJ databases">
        <authorList>
            <person name="Birren B."/>
            <person name="Nusbaum C."/>
            <person name="Abebe A."/>
            <person name="Abouelleil A."/>
            <person name="Adekoya E."/>
            <person name="Ait-zahra M."/>
            <person name="Allen N."/>
            <person name="Allen T."/>
            <person name="An P."/>
            <person name="Anderson M."/>
            <person name="Anderson S."/>
            <person name="Arachchi H."/>
            <person name="Armbruster J."/>
            <person name="Bachantsang P."/>
            <person name="Baldwin J."/>
            <person name="Barry A."/>
            <person name="Bayul T."/>
            <person name="Blitshsteyn B."/>
            <person name="Bloom T."/>
            <person name="Blye J."/>
            <person name="Boguslavskiy L."/>
            <person name="Borowsky M."/>
            <person name="Boukhgalter B."/>
            <person name="Brunache A."/>
            <person name="Butler J."/>
            <person name="Calixte N."/>
            <person name="Calvo S."/>
            <person name="Camarata J."/>
            <person name="Campo K."/>
            <person name="Chang J."/>
            <person name="Cheshatsang Y."/>
            <person name="Citroen M."/>
            <person name="Collymore A."/>
            <person name="Considine T."/>
            <person name="Cook A."/>
            <person name="Cooke P."/>
            <person name="Corum B."/>
            <person name="Cuomo C."/>
            <person name="David R."/>
            <person name="Dawoe T."/>
            <person name="Degray S."/>
            <person name="Dodge S."/>
            <person name="Dooley K."/>
            <person name="Dorje P."/>
            <person name="Dorjee K."/>
            <person name="Dorris L."/>
            <person name="Duffey N."/>
            <person name="Dupes A."/>
            <person name="Elkins T."/>
            <person name="Engels R."/>
            <person name="Erickson J."/>
            <person name="Farina A."/>
            <person name="Faro S."/>
            <person name="Ferreira P."/>
            <person name="Fischer H."/>
            <person name="Fitzgerald M."/>
            <person name="Foley K."/>
            <person name="Gage D."/>
            <person name="Galagan J."/>
            <person name="Gearin G."/>
            <person name="Gnerre S."/>
            <person name="Gnirke A."/>
            <person name="Goyette A."/>
            <person name="Graham J."/>
            <person name="Grandbois E."/>
            <person name="Gyaltsen K."/>
            <person name="Hafez N."/>
            <person name="Hagopian D."/>
            <person name="Hagos B."/>
            <person name="Hall J."/>
            <person name="Hatcher B."/>
            <person name="Heller A."/>
            <person name="Higgins H."/>
            <person name="Honan T."/>
            <person name="Horn A."/>
            <person name="Houde N."/>
            <person name="Hughes L."/>
            <person name="Hulme W."/>
            <person name="Husby E."/>
            <person name="Iliev I."/>
            <person name="Jaffe D."/>
            <person name="Jones C."/>
            <person name="Kamal M."/>
            <person name="Kamat A."/>
            <person name="Kamvysselis M."/>
            <person name="Karlsson E."/>
            <person name="Kells C."/>
            <person name="Kieu A."/>
            <person name="Kisner P."/>
            <person name="Kodira C."/>
            <person name="Kulbokas E."/>
            <person name="Labutti K."/>
            <person name="Lama D."/>
            <person name="Landers T."/>
            <person name="Leger J."/>
            <person name="Levine S."/>
            <person name="Lewis D."/>
            <person name="Lewis T."/>
            <person name="Lindblad-toh K."/>
            <person name="Liu X."/>
            <person name="Lokyitsang T."/>
            <person name="Lokyitsang Y."/>
            <person name="Lucien O."/>
            <person name="Lui A."/>
            <person name="Ma L.J."/>
            <person name="Mabbitt R."/>
            <person name="Macdonald J."/>
            <person name="Maclean C."/>
            <person name="Major J."/>
            <person name="Manning J."/>
            <person name="Marabella R."/>
            <person name="Maru K."/>
            <person name="Matthews C."/>
            <person name="Mauceli E."/>
            <person name="Mccarthy M."/>
            <person name="Mcdonough S."/>
            <person name="Mcghee T."/>
            <person name="Meldrim J."/>
            <person name="Meneus L."/>
            <person name="Mesirov J."/>
            <person name="Mihalev A."/>
            <person name="Mihova T."/>
            <person name="Mikkelsen T."/>
            <person name="Mlenga V."/>
            <person name="Moru K."/>
            <person name="Mozes J."/>
            <person name="Mulrain L."/>
            <person name="Munson G."/>
            <person name="Naylor J."/>
            <person name="Newes C."/>
            <person name="Nguyen C."/>
            <person name="Nguyen N."/>
            <person name="Nguyen T."/>
            <person name="Nicol R."/>
            <person name="Nielsen C."/>
            <person name="Nizzari M."/>
            <person name="Norbu C."/>
            <person name="Norbu N."/>
            <person name="O'donnell P."/>
            <person name="Okoawo O."/>
            <person name="O'leary S."/>
            <person name="Omotosho B."/>
            <person name="O'neill K."/>
            <person name="Osman S."/>
            <person name="Parker S."/>
            <person name="Perrin D."/>
            <person name="Phunkhang P."/>
            <person name="Piqani B."/>
            <person name="Purcell S."/>
            <person name="Rachupka T."/>
            <person name="Ramasamy U."/>
            <person name="Rameau R."/>
            <person name="Ray V."/>
            <person name="Raymond C."/>
            <person name="Retta R."/>
            <person name="Richardson S."/>
            <person name="Rise C."/>
            <person name="Rodriguez J."/>
            <person name="Rogers J."/>
            <person name="Rogov P."/>
            <person name="Rutman M."/>
            <person name="Schupbach R."/>
            <person name="Seaman C."/>
            <person name="Settipalli S."/>
            <person name="Sharpe T."/>
            <person name="Sheridan J."/>
            <person name="Sherpa N."/>
            <person name="Shi J."/>
            <person name="Smirnov S."/>
            <person name="Smith C."/>
            <person name="Sougnez C."/>
            <person name="Spencer B."/>
            <person name="Stalker J."/>
            <person name="Stange-thomann N."/>
            <person name="Stavropoulos S."/>
            <person name="Stetson K."/>
            <person name="Stone C."/>
            <person name="Stone S."/>
            <person name="Stubbs M."/>
            <person name="Talamas J."/>
            <person name="Tchuinga P."/>
            <person name="Tenzing P."/>
            <person name="Tesfaye S."/>
            <person name="Theodore J."/>
            <person name="Thoulutsang Y."/>
            <person name="Topham K."/>
            <person name="Towey S."/>
            <person name="Tsamla T."/>
            <person name="Tsomo N."/>
            <person name="Vallee D."/>
            <person name="Vassiliev H."/>
            <person name="Venkataraman V."/>
            <person name="Vinson J."/>
            <person name="Vo A."/>
            <person name="Wade C."/>
            <person name="Wang S."/>
            <person name="Wangchuk T."/>
            <person name="Wangdi T."/>
            <person name="Whittaker C."/>
            <person name="Wilkinson J."/>
            <person name="Wu Y."/>
            <person name="Wyman D."/>
            <person name="Yadav S."/>
            <person name="Yang S."/>
            <person name="Yang X."/>
            <person name="Yeager S."/>
            <person name="Yee E."/>
            <person name="Young G."/>
            <person name="Zainoun J."/>
            <person name="Zembeck L."/>
            <person name="Zimmer A."/>
            <person name="Zody M."/>
            <person name="Lander E."/>
        </authorList>
    </citation>
    <scope>NUCLEOTIDE SEQUENCE [LARGE SCALE GENOMIC DNA]</scope>
</reference>
<evidence type="ECO:0000256" key="12">
    <source>
        <dbReference type="PIRSR" id="PIRSR001589-1"/>
    </source>
</evidence>
<keyword evidence="17" id="KW-1185">Reference proteome</keyword>
<dbReference type="OMA" id="VFKHIQE"/>
<dbReference type="GO" id="GO:0005829">
    <property type="term" value="C:cytosol"/>
    <property type="evidence" value="ECO:0007669"/>
    <property type="project" value="TreeGrafter"/>
</dbReference>
<dbReference type="SUPFAM" id="SSF52402">
    <property type="entry name" value="Adenine nucleotide alpha hydrolases-like"/>
    <property type="match status" value="1"/>
</dbReference>
<evidence type="ECO:0000256" key="5">
    <source>
        <dbReference type="ARBA" id="ARBA00022605"/>
    </source>
</evidence>
<dbReference type="Pfam" id="PF13537">
    <property type="entry name" value="GATase_7"/>
    <property type="match status" value="1"/>
</dbReference>
<dbReference type="HOGENOM" id="CLU_014658_2_1_1"/>
<dbReference type="PANTHER" id="PTHR11772">
    <property type="entry name" value="ASPARAGINE SYNTHETASE"/>
    <property type="match status" value="1"/>
</dbReference>
<dbReference type="PIRSF" id="PIRSF001589">
    <property type="entry name" value="Asn_synthetase_glu-h"/>
    <property type="match status" value="1"/>
</dbReference>
<evidence type="ECO:0000256" key="3">
    <source>
        <dbReference type="ARBA" id="ARBA00021389"/>
    </source>
</evidence>
<feature type="binding site" evidence="13">
    <location>
        <position position="260"/>
    </location>
    <ligand>
        <name>ATP</name>
        <dbReference type="ChEBI" id="CHEBI:30616"/>
    </ligand>
</feature>
<evidence type="ECO:0000256" key="9">
    <source>
        <dbReference type="ARBA" id="ARBA00022962"/>
    </source>
</evidence>
<dbReference type="EC" id="6.3.5.4" evidence="2 11"/>
<feature type="binding site" evidence="13">
    <location>
        <position position="292"/>
    </location>
    <ligand>
        <name>ATP</name>
        <dbReference type="ChEBI" id="CHEBI:30616"/>
    </ligand>
</feature>
<dbReference type="GO" id="GO:0004066">
    <property type="term" value="F:asparagine synthase (glutamine-hydrolyzing) activity"/>
    <property type="evidence" value="ECO:0007669"/>
    <property type="project" value="UniProtKB-EC"/>
</dbReference>
<comment type="pathway">
    <text evidence="1 11">Amino-acid biosynthesis; L-asparagine biosynthesis; L-asparagine from L-aspartate (L-Gln route): step 1/1.</text>
</comment>
<evidence type="ECO:0000256" key="6">
    <source>
        <dbReference type="ARBA" id="ARBA00022741"/>
    </source>
</evidence>
<dbReference type="AlphaFoldDB" id="H2Y487"/>
<evidence type="ECO:0000256" key="8">
    <source>
        <dbReference type="ARBA" id="ARBA00022888"/>
    </source>
</evidence>
<protein>
    <recommendedName>
        <fullName evidence="3 11">Asparagine synthetase [glutamine-hydrolyzing]</fullName>
        <ecNumber evidence="2 11">6.3.5.4</ecNumber>
    </recommendedName>
</protein>
<keyword evidence="5 12" id="KW-0028">Amino-acid biosynthesis</keyword>
<accession>H2Y487</accession>